<comment type="caution">
    <text evidence="2">The sequence shown here is derived from an EMBL/GenBank/DDBJ whole genome shotgun (WGS) entry which is preliminary data.</text>
</comment>
<evidence type="ECO:0000313" key="5">
    <source>
        <dbReference type="Proteomes" id="UP000442469"/>
    </source>
</evidence>
<evidence type="ECO:0000256" key="1">
    <source>
        <dbReference type="SAM" id="SignalP"/>
    </source>
</evidence>
<dbReference type="Pfam" id="PF01547">
    <property type="entry name" value="SBP_bac_1"/>
    <property type="match status" value="1"/>
</dbReference>
<dbReference type="PROSITE" id="PS51257">
    <property type="entry name" value="PROKAR_LIPOPROTEIN"/>
    <property type="match status" value="1"/>
</dbReference>
<name>A0A090Z932_PAEMA</name>
<dbReference type="EMBL" id="JMQA01000031">
    <property type="protein sequence ID" value="KFN07789.1"/>
    <property type="molecule type" value="Genomic_DNA"/>
</dbReference>
<dbReference type="Proteomes" id="UP000029278">
    <property type="component" value="Unassembled WGS sequence"/>
</dbReference>
<dbReference type="PANTHER" id="PTHR43649">
    <property type="entry name" value="ARABINOSE-BINDING PROTEIN-RELATED"/>
    <property type="match status" value="1"/>
</dbReference>
<dbReference type="HOGENOM" id="CLU_043267_0_0_9"/>
<dbReference type="InterPro" id="IPR050490">
    <property type="entry name" value="Bact_solute-bd_prot1"/>
</dbReference>
<feature type="chain" id="PRO_5038207460" evidence="1">
    <location>
        <begin position="21"/>
        <end position="468"/>
    </location>
</feature>
<dbReference type="GeneID" id="77011242"/>
<dbReference type="PATRIC" id="fig|44252.3.peg.3773"/>
<gene>
    <name evidence="2" type="ORF">DJ90_3944</name>
    <name evidence="3" type="ORF">GNQ08_15505</name>
</gene>
<dbReference type="RefSeq" id="WP_063836297.1">
    <property type="nucleotide sequence ID" value="NZ_BGML01000014.1"/>
</dbReference>
<dbReference type="OrthoDB" id="2675752at2"/>
<feature type="signal peptide" evidence="1">
    <location>
        <begin position="1"/>
        <end position="20"/>
    </location>
</feature>
<organism evidence="2 4">
    <name type="scientific">Paenibacillus macerans</name>
    <name type="common">Bacillus macerans</name>
    <dbReference type="NCBI Taxonomy" id="44252"/>
    <lineage>
        <taxon>Bacteria</taxon>
        <taxon>Bacillati</taxon>
        <taxon>Bacillota</taxon>
        <taxon>Bacilli</taxon>
        <taxon>Bacillales</taxon>
        <taxon>Paenibacillaceae</taxon>
        <taxon>Paenibacillus</taxon>
    </lineage>
</organism>
<dbReference type="InterPro" id="IPR006059">
    <property type="entry name" value="SBP"/>
</dbReference>
<dbReference type="Proteomes" id="UP000442469">
    <property type="component" value="Unassembled WGS sequence"/>
</dbReference>
<evidence type="ECO:0000313" key="3">
    <source>
        <dbReference type="EMBL" id="MUG23799.1"/>
    </source>
</evidence>
<reference evidence="3 5" key="2">
    <citation type="submission" date="2019-11" db="EMBL/GenBank/DDBJ databases">
        <title>Draft genome sequences of five Paenibacillus species of dairy origin.</title>
        <authorList>
            <person name="Olajide A.M."/>
            <person name="Chen S."/>
            <person name="Lapointe G."/>
        </authorList>
    </citation>
    <scope>NUCLEOTIDE SEQUENCE [LARGE SCALE GENOMIC DNA]</scope>
    <source>
        <strain evidence="3 5">3CT49</strain>
    </source>
</reference>
<keyword evidence="4" id="KW-1185">Reference proteome</keyword>
<dbReference type="EMBL" id="WNZZ01000010">
    <property type="protein sequence ID" value="MUG23799.1"/>
    <property type="molecule type" value="Genomic_DNA"/>
</dbReference>
<accession>A0A090Z932</accession>
<protein>
    <submittedName>
        <fullName evidence="2">Bacterial extracellular solute-binding family protein</fullName>
    </submittedName>
    <submittedName>
        <fullName evidence="3">Extracellular solute-binding protein</fullName>
    </submittedName>
</protein>
<dbReference type="SUPFAM" id="SSF53850">
    <property type="entry name" value="Periplasmic binding protein-like II"/>
    <property type="match status" value="1"/>
</dbReference>
<dbReference type="PANTHER" id="PTHR43649:SF12">
    <property type="entry name" value="DIACETYLCHITOBIOSE BINDING PROTEIN DASA"/>
    <property type="match status" value="1"/>
</dbReference>
<sequence length="468" mass="52507">MKNGILYKVMLVMICGLLFAGCAGGPAKQEAQTSTLKVMFWDESYFFSQYGDMFAMKNPNIEIEVANTQSIYNDEEKDYDKAFAKFVEKEQPDIILLNSNKNYEKFASEGKLMDLDTLIAKDKYDISTIYPALIDLLKEKGGGKLYGLASSFNVNAIYYNADLFAKYGVEPPHDGMTWQEIIDTARRFPTDGDKDSRIYGYGPRYGKAFDELASSIAMTQGLQVLNPDTKKMTINSDSWKKVFQLALDGVKSKAIYDPGEDGFQSGTMEEYYKSQPFLMGRMAMTIDGTNLLQNLKDAKNSVRDYKPFQIGIVAGPVDPALPDSTREVSYNEIFAIRSDSPNADAAWEFLKFINSEEYAKVKSRTLNNGLMSRMGVMKDYEGQSLDAFYKLKPADSSDGYMGISDAPNSFYGQFQQIKDRELDLVQKGSKSLDEALEKIQADGQVALDKAYQEEEAQKKKDGKDDISS</sequence>
<evidence type="ECO:0000313" key="4">
    <source>
        <dbReference type="Proteomes" id="UP000029278"/>
    </source>
</evidence>
<keyword evidence="1" id="KW-0732">Signal</keyword>
<proteinExistence type="predicted"/>
<evidence type="ECO:0000313" key="2">
    <source>
        <dbReference type="EMBL" id="KFN07789.1"/>
    </source>
</evidence>
<reference evidence="2 4" key="1">
    <citation type="submission" date="2014-04" db="EMBL/GenBank/DDBJ databases">
        <authorList>
            <person name="Bishop-Lilly K.A."/>
            <person name="Broomall S.M."/>
            <person name="Chain P.S."/>
            <person name="Chertkov O."/>
            <person name="Coyne S.R."/>
            <person name="Daligault H.E."/>
            <person name="Davenport K.W."/>
            <person name="Erkkila T."/>
            <person name="Frey K.G."/>
            <person name="Gibbons H.S."/>
            <person name="Gu W."/>
            <person name="Jaissle J."/>
            <person name="Johnson S.L."/>
            <person name="Koroleva G.I."/>
            <person name="Ladner J.T."/>
            <person name="Lo C.-C."/>
            <person name="Minogue T.D."/>
            <person name="Munk C."/>
            <person name="Palacios G.F."/>
            <person name="Redden C.L."/>
            <person name="Rosenzweig C.N."/>
            <person name="Scholz M.B."/>
            <person name="Teshima H."/>
            <person name="Xu Y."/>
        </authorList>
    </citation>
    <scope>NUCLEOTIDE SEQUENCE [LARGE SCALE GENOMIC DNA]</scope>
    <source>
        <strain evidence="2 4">8244</strain>
    </source>
</reference>
<dbReference type="Gene3D" id="3.40.190.10">
    <property type="entry name" value="Periplasmic binding protein-like II"/>
    <property type="match status" value="1"/>
</dbReference>
<dbReference type="STRING" id="44252.DJ90_3944"/>
<dbReference type="AlphaFoldDB" id="A0A090Z932"/>